<dbReference type="PANTHER" id="PTHR37421">
    <property type="entry name" value="UPF0260 PROTEIN YCGN"/>
    <property type="match status" value="1"/>
</dbReference>
<protein>
    <submittedName>
        <fullName evidence="1">UPF0260 protein</fullName>
    </submittedName>
</protein>
<evidence type="ECO:0000313" key="2">
    <source>
        <dbReference type="Proteomes" id="UP000633263"/>
    </source>
</evidence>
<dbReference type="PIRSF" id="PIRSF006173">
    <property type="entry name" value="UCP006173"/>
    <property type="match status" value="1"/>
</dbReference>
<accession>A0ABQ2CTJ6</accession>
<dbReference type="RefSeq" id="WP_229710517.1">
    <property type="nucleotide sequence ID" value="NZ_BMNN01000007.1"/>
</dbReference>
<dbReference type="Pfam" id="PF03692">
    <property type="entry name" value="CxxCxxCC"/>
    <property type="match status" value="1"/>
</dbReference>
<gene>
    <name evidence="1" type="ORF">GCM10009083_25930</name>
</gene>
<evidence type="ECO:0000313" key="1">
    <source>
        <dbReference type="EMBL" id="GGJ07804.1"/>
    </source>
</evidence>
<organism evidence="1 2">
    <name type="scientific">Halopseudomonas pertucinogena</name>
    <dbReference type="NCBI Taxonomy" id="86175"/>
    <lineage>
        <taxon>Bacteria</taxon>
        <taxon>Pseudomonadati</taxon>
        <taxon>Pseudomonadota</taxon>
        <taxon>Gammaproteobacteria</taxon>
        <taxon>Pseudomonadales</taxon>
        <taxon>Pseudomonadaceae</taxon>
        <taxon>Halopseudomonas</taxon>
    </lineage>
</organism>
<sequence length="145" mass="17066">MRERFWERYSLGELNAREWEALCDGCGQCCLVREVDQGEVTVYSVACDLLDIEQSRCSDYASRLRREPSCHQLTPANVEQYDWLPASCSYRRIHRGEPLPAWHPLLAGSRQRMRRKGITVCGYAVPRRQVPRRRMGQHIIARWRM</sequence>
<reference evidence="2" key="1">
    <citation type="journal article" date="2019" name="Int. J. Syst. Evol. Microbiol.">
        <title>The Global Catalogue of Microorganisms (GCM) 10K type strain sequencing project: providing services to taxonomists for standard genome sequencing and annotation.</title>
        <authorList>
            <consortium name="The Broad Institute Genomics Platform"/>
            <consortium name="The Broad Institute Genome Sequencing Center for Infectious Disease"/>
            <person name="Wu L."/>
            <person name="Ma J."/>
        </authorList>
    </citation>
    <scope>NUCLEOTIDE SEQUENCE [LARGE SCALE GENOMIC DNA]</scope>
    <source>
        <strain evidence="2">JCM 11590</strain>
    </source>
</reference>
<dbReference type="InterPro" id="IPR008228">
    <property type="entry name" value="UCP006173"/>
</dbReference>
<keyword evidence="2" id="KW-1185">Reference proteome</keyword>
<name>A0ABQ2CTJ6_9GAMM</name>
<comment type="caution">
    <text evidence="1">The sequence shown here is derived from an EMBL/GenBank/DDBJ whole genome shotgun (WGS) entry which is preliminary data.</text>
</comment>
<dbReference type="EMBL" id="BMNN01000007">
    <property type="protein sequence ID" value="GGJ07804.1"/>
    <property type="molecule type" value="Genomic_DNA"/>
</dbReference>
<proteinExistence type="predicted"/>
<dbReference type="PANTHER" id="PTHR37421:SF1">
    <property type="entry name" value="UPF0260 PROTEIN YCGN"/>
    <property type="match status" value="1"/>
</dbReference>
<dbReference type="Proteomes" id="UP000633263">
    <property type="component" value="Unassembled WGS sequence"/>
</dbReference>
<dbReference type="InterPro" id="IPR005358">
    <property type="entry name" value="Puta_zinc/iron-chelating_dom"/>
</dbReference>